<evidence type="ECO:0000313" key="3">
    <source>
        <dbReference type="Proteomes" id="UP001218218"/>
    </source>
</evidence>
<reference evidence="2" key="1">
    <citation type="submission" date="2023-03" db="EMBL/GenBank/DDBJ databases">
        <title>Massive genome expansion in bonnet fungi (Mycena s.s.) driven by repeated elements and novel gene families across ecological guilds.</title>
        <authorList>
            <consortium name="Lawrence Berkeley National Laboratory"/>
            <person name="Harder C.B."/>
            <person name="Miyauchi S."/>
            <person name="Viragh M."/>
            <person name="Kuo A."/>
            <person name="Thoen E."/>
            <person name="Andreopoulos B."/>
            <person name="Lu D."/>
            <person name="Skrede I."/>
            <person name="Drula E."/>
            <person name="Henrissat B."/>
            <person name="Morin E."/>
            <person name="Kohler A."/>
            <person name="Barry K."/>
            <person name="LaButti K."/>
            <person name="Morin E."/>
            <person name="Salamov A."/>
            <person name="Lipzen A."/>
            <person name="Mereny Z."/>
            <person name="Hegedus B."/>
            <person name="Baldrian P."/>
            <person name="Stursova M."/>
            <person name="Weitz H."/>
            <person name="Taylor A."/>
            <person name="Grigoriev I.V."/>
            <person name="Nagy L.G."/>
            <person name="Martin F."/>
            <person name="Kauserud H."/>
        </authorList>
    </citation>
    <scope>NUCLEOTIDE SEQUENCE</scope>
    <source>
        <strain evidence="2">CBHHK002</strain>
    </source>
</reference>
<dbReference type="AlphaFoldDB" id="A0AAD7A7A2"/>
<comment type="caution">
    <text evidence="2">The sequence shown here is derived from an EMBL/GenBank/DDBJ whole genome shotgun (WGS) entry which is preliminary data.</text>
</comment>
<accession>A0AAD7A7A2</accession>
<keyword evidence="3" id="KW-1185">Reference proteome</keyword>
<organism evidence="2 3">
    <name type="scientific">Mycena albidolilacea</name>
    <dbReference type="NCBI Taxonomy" id="1033008"/>
    <lineage>
        <taxon>Eukaryota</taxon>
        <taxon>Fungi</taxon>
        <taxon>Dikarya</taxon>
        <taxon>Basidiomycota</taxon>
        <taxon>Agaricomycotina</taxon>
        <taxon>Agaricomycetes</taxon>
        <taxon>Agaricomycetidae</taxon>
        <taxon>Agaricales</taxon>
        <taxon>Marasmiineae</taxon>
        <taxon>Mycenaceae</taxon>
        <taxon>Mycena</taxon>
    </lineage>
</organism>
<dbReference type="Proteomes" id="UP001218218">
    <property type="component" value="Unassembled WGS sequence"/>
</dbReference>
<protein>
    <submittedName>
        <fullName evidence="2">Uncharacterized protein</fullName>
    </submittedName>
</protein>
<dbReference type="EMBL" id="JARIHO010000014">
    <property type="protein sequence ID" value="KAJ7350538.1"/>
    <property type="molecule type" value="Genomic_DNA"/>
</dbReference>
<gene>
    <name evidence="2" type="ORF">DFH08DRAFT_806579</name>
</gene>
<sequence length="157" mass="16922">MAGPLSPFGAPLDSLLSFLSDTSEGQDNFPALLECQLLDPRLTMNAAPDICQKTYNSAEGRVADFLELTKPTLVNGRAFLRNDMSDNYVPDSDDSGDRGSDGSEYVLDSDEDNGSKASDSDAASCITVGEDGGDLEDGFYMQEDWEVGRDEVLAIFD</sequence>
<name>A0AAD7A7A2_9AGAR</name>
<proteinExistence type="predicted"/>
<feature type="region of interest" description="Disordered" evidence="1">
    <location>
        <begin position="83"/>
        <end position="130"/>
    </location>
</feature>
<evidence type="ECO:0000313" key="2">
    <source>
        <dbReference type="EMBL" id="KAJ7350538.1"/>
    </source>
</evidence>
<evidence type="ECO:0000256" key="1">
    <source>
        <dbReference type="SAM" id="MobiDB-lite"/>
    </source>
</evidence>